<dbReference type="AlphaFoldDB" id="A0A7J4XND5"/>
<evidence type="ECO:0000313" key="3">
    <source>
        <dbReference type="Proteomes" id="UP000422221"/>
    </source>
</evidence>
<proteinExistence type="predicted"/>
<dbReference type="RefSeq" id="WP_007479724.1">
    <property type="nucleotide sequence ID" value="NZ_CAXSTI010000007.1"/>
</dbReference>
<evidence type="ECO:0000313" key="2">
    <source>
        <dbReference type="EMBL" id="KAA3769530.1"/>
    </source>
</evidence>
<dbReference type="InterPro" id="IPR021683">
    <property type="entry name" value="DUF3267"/>
</dbReference>
<gene>
    <name evidence="2" type="ORF">F3F73_03680</name>
</gene>
<organism evidence="2 3">
    <name type="scientific">Bacteroides salyersiae</name>
    <dbReference type="NCBI Taxonomy" id="291644"/>
    <lineage>
        <taxon>Bacteria</taxon>
        <taxon>Pseudomonadati</taxon>
        <taxon>Bacteroidota</taxon>
        <taxon>Bacteroidia</taxon>
        <taxon>Bacteroidales</taxon>
        <taxon>Bacteroidaceae</taxon>
        <taxon>Bacteroides</taxon>
    </lineage>
</organism>
<dbReference type="GeneID" id="93114871"/>
<keyword evidence="1" id="KW-0472">Membrane</keyword>
<protein>
    <submittedName>
        <fullName evidence="2">DUF3267 domain-containing protein</fullName>
    </submittedName>
</protein>
<name>A0A7J4XND5_9BACE</name>
<feature type="transmembrane region" description="Helical" evidence="1">
    <location>
        <begin position="106"/>
        <end position="123"/>
    </location>
</feature>
<comment type="caution">
    <text evidence="2">The sequence shown here is derived from an EMBL/GenBank/DDBJ whole genome shotgun (WGS) entry which is preliminary data.</text>
</comment>
<keyword evidence="1" id="KW-1133">Transmembrane helix</keyword>
<keyword evidence="1" id="KW-0812">Transmembrane</keyword>
<feature type="transmembrane region" description="Helical" evidence="1">
    <location>
        <begin position="78"/>
        <end position="100"/>
    </location>
</feature>
<dbReference type="Proteomes" id="UP000422221">
    <property type="component" value="Unassembled WGS sequence"/>
</dbReference>
<evidence type="ECO:0000256" key="1">
    <source>
        <dbReference type="SAM" id="Phobius"/>
    </source>
</evidence>
<reference evidence="2 3" key="1">
    <citation type="journal article" date="2019" name="Nat. Med.">
        <title>A library of human gut bacterial isolates paired with longitudinal multiomics data enables mechanistic microbiome research.</title>
        <authorList>
            <person name="Poyet M."/>
            <person name="Groussin M."/>
            <person name="Gibbons S.M."/>
            <person name="Avila-Pacheco J."/>
            <person name="Jiang X."/>
            <person name="Kearney S.M."/>
            <person name="Perrotta A.R."/>
            <person name="Berdy B."/>
            <person name="Zhao S."/>
            <person name="Lieberman T.D."/>
            <person name="Swanson P.K."/>
            <person name="Smith M."/>
            <person name="Roesemann S."/>
            <person name="Alexander J.E."/>
            <person name="Rich S.A."/>
            <person name="Livny J."/>
            <person name="Vlamakis H."/>
            <person name="Clish C."/>
            <person name="Bullock K."/>
            <person name="Deik A."/>
            <person name="Scott J."/>
            <person name="Pierce K.A."/>
            <person name="Xavier R.J."/>
            <person name="Alm E.J."/>
        </authorList>
    </citation>
    <scope>NUCLEOTIDE SEQUENCE [LARGE SCALE GENOMIC DNA]</scope>
    <source>
        <strain evidence="2 3">BIOML-A10</strain>
    </source>
</reference>
<dbReference type="Pfam" id="PF11667">
    <property type="entry name" value="DUF3267"/>
    <property type="match status" value="1"/>
</dbReference>
<dbReference type="EMBL" id="VWMK01000002">
    <property type="protein sequence ID" value="KAA3769530.1"/>
    <property type="molecule type" value="Genomic_DNA"/>
</dbReference>
<feature type="transmembrane region" description="Helical" evidence="1">
    <location>
        <begin position="23"/>
        <end position="49"/>
    </location>
</feature>
<accession>A0A7J4XND5</accession>
<sequence length="150" mass="17418">MREDDTEYEKSPVTVSRGMSGTQITLCMVSCAYSFIMYEWVRALFFLLFSKKGKRSVSFRMRGRCLSARCLCCEYLRVWQYVVVSLMPAVLLGVIPLFYALLSGRYLLLPVAVLFLLMGANDYKTVWLLRYFEAGHWVKTTLHPRDADNR</sequence>